<keyword evidence="2" id="KW-1185">Reference proteome</keyword>
<proteinExistence type="predicted"/>
<dbReference type="EMBL" id="NPEI01000006">
    <property type="protein sequence ID" value="PKA15790.1"/>
    <property type="molecule type" value="Genomic_DNA"/>
</dbReference>
<name>A0ABX4PJI5_9LEPT</name>
<evidence type="ECO:0000313" key="1">
    <source>
        <dbReference type="EMBL" id="PKA15790.1"/>
    </source>
</evidence>
<accession>A0ABX4PJI5</accession>
<evidence type="ECO:0000313" key="2">
    <source>
        <dbReference type="Proteomes" id="UP000231857"/>
    </source>
</evidence>
<reference evidence="1 2" key="1">
    <citation type="submission" date="2017-07" db="EMBL/GenBank/DDBJ databases">
        <title>Leptospira spp. isolated from tropical soils.</title>
        <authorList>
            <person name="Thibeaux R."/>
            <person name="Iraola G."/>
            <person name="Ferres I."/>
            <person name="Bierque E."/>
            <person name="Girault D."/>
            <person name="Soupe-Gilbert M.-E."/>
            <person name="Picardeau M."/>
            <person name="Goarant C."/>
        </authorList>
    </citation>
    <scope>NUCLEOTIDE SEQUENCE [LARGE SCALE GENOMIC DNA]</scope>
    <source>
        <strain evidence="1 2">ATI7-C-A2</strain>
    </source>
</reference>
<gene>
    <name evidence="1" type="ORF">CH363_12340</name>
</gene>
<dbReference type="Proteomes" id="UP000231857">
    <property type="component" value="Unassembled WGS sequence"/>
</dbReference>
<protein>
    <submittedName>
        <fullName evidence="1">Uncharacterized protein</fullName>
    </submittedName>
</protein>
<organism evidence="1 2">
    <name type="scientific">Leptospira haakeii</name>
    <dbReference type="NCBI Taxonomy" id="2023198"/>
    <lineage>
        <taxon>Bacteria</taxon>
        <taxon>Pseudomonadati</taxon>
        <taxon>Spirochaetota</taxon>
        <taxon>Spirochaetia</taxon>
        <taxon>Leptospirales</taxon>
        <taxon>Leptospiraceae</taxon>
        <taxon>Leptospira</taxon>
    </lineage>
</organism>
<sequence length="200" mass="22502">MVSKLLRSFERLFPFWVFFLLFCLQCSLLKLDFLEKDTSTDGFNPLCLAYAQFYSAACPECELNIEVDAVSFLLHSNVSMQHPNYNQSGVISPFPQTWRSNSSESVYMEIPKEFGTMVLSEGLVFEYTDSSSNVFENFDDNFQLEQTYTDGSVDGGSGPLTGTVSGQLRNKSNFSNTVNVTGTIRNYNFQFNFANCSNGV</sequence>
<comment type="caution">
    <text evidence="1">The sequence shown here is derived from an EMBL/GenBank/DDBJ whole genome shotgun (WGS) entry which is preliminary data.</text>
</comment>